<dbReference type="Proteomes" id="UP000230543">
    <property type="component" value="Unassembled WGS sequence"/>
</dbReference>
<dbReference type="AlphaFoldDB" id="A0A2M6WCD1"/>
<evidence type="ECO:0000313" key="1">
    <source>
        <dbReference type="EMBL" id="PIT90462.1"/>
    </source>
</evidence>
<sequence length="100" mass="11377">MSDETKLPPEWQTTIDMLNGKFDDELCDSLIDNWQVIYTLAVKTRISYVPDQHKKAVADAFIKAAQSEYDRDVNVAVTALLKSWDMGEKALEIAEIDEPE</sequence>
<evidence type="ECO:0000313" key="2">
    <source>
        <dbReference type="Proteomes" id="UP000230543"/>
    </source>
</evidence>
<name>A0A2M6WCD1_9BACT</name>
<proteinExistence type="predicted"/>
<comment type="caution">
    <text evidence="1">The sequence shown here is derived from an EMBL/GenBank/DDBJ whole genome shotgun (WGS) entry which is preliminary data.</text>
</comment>
<gene>
    <name evidence="1" type="ORF">COU22_02050</name>
</gene>
<protein>
    <submittedName>
        <fullName evidence="1">Uncharacterized protein</fullName>
    </submittedName>
</protein>
<organism evidence="1 2">
    <name type="scientific">Candidatus Komeilibacteria bacterium CG10_big_fil_rev_8_21_14_0_10_41_13</name>
    <dbReference type="NCBI Taxonomy" id="1974476"/>
    <lineage>
        <taxon>Bacteria</taxon>
        <taxon>Candidatus Komeiliibacteriota</taxon>
    </lineage>
</organism>
<accession>A0A2M6WCD1</accession>
<dbReference type="EMBL" id="PFBO01000068">
    <property type="protein sequence ID" value="PIT90462.1"/>
    <property type="molecule type" value="Genomic_DNA"/>
</dbReference>
<reference evidence="2" key="1">
    <citation type="submission" date="2017-09" db="EMBL/GenBank/DDBJ databases">
        <title>Depth-based differentiation of microbial function through sediment-hosted aquifers and enrichment of novel symbionts in the deep terrestrial subsurface.</title>
        <authorList>
            <person name="Probst A.J."/>
            <person name="Ladd B."/>
            <person name="Jarett J.K."/>
            <person name="Geller-Mcgrath D.E."/>
            <person name="Sieber C.M.K."/>
            <person name="Emerson J.B."/>
            <person name="Anantharaman K."/>
            <person name="Thomas B.C."/>
            <person name="Malmstrom R."/>
            <person name="Stieglmeier M."/>
            <person name="Klingl A."/>
            <person name="Woyke T."/>
            <person name="Ryan C.M."/>
            <person name="Banfield J.F."/>
        </authorList>
    </citation>
    <scope>NUCLEOTIDE SEQUENCE [LARGE SCALE GENOMIC DNA]</scope>
</reference>